<feature type="chain" id="PRO_5037297970" evidence="1">
    <location>
        <begin position="23"/>
        <end position="909"/>
    </location>
</feature>
<name>A0A929KUH4_9SPHI</name>
<evidence type="ECO:0000256" key="1">
    <source>
        <dbReference type="SAM" id="SignalP"/>
    </source>
</evidence>
<proteinExistence type="predicted"/>
<evidence type="ECO:0000313" key="2">
    <source>
        <dbReference type="EMBL" id="MBE9660643.1"/>
    </source>
</evidence>
<dbReference type="Proteomes" id="UP000622475">
    <property type="component" value="Unassembled WGS sequence"/>
</dbReference>
<keyword evidence="3" id="KW-1185">Reference proteome</keyword>
<keyword evidence="1" id="KW-0732">Signal</keyword>
<sequence length="909" mass="99678">MTYKRLLLSIFLTLVTAVSALAQRDTVSLNTILTKSVKFSNDYPLEKVHVHFDKPCYVAGDTVWLKVYTTVDIHMPTLLSKVVYVDVYNDRDSLVSNLKLPLVNSSASGMIPLDPKVHKQGNYRLRAYTNWMLNFDAAYLFTKVLTIGNPINNDVLTSIKFNTAATGTQPPIVTANILFKDASGAPYINKKVNWRMEFNHDEIAKGKGTTDAKGYLTVTLPPTPSITLSGATLFTSLDVPELKNPNAAFPLKSTAPNKDVQFFAEGGQLLAGVACKVAFKAIKSDGLGIDLKGTITDNAGQTVASLASQHLGMGVVAFTPELGKTYKAAVTFADGTTGSYDLPRVQGSGIALTVSANNDENLSIRVLSTDAYLKANSGKTFYLVAQAGGFVRFAAQTVIDKPVYIANIPKNKFQSGTVQLTLFGPNGYPISERMAFVKAKDMMVITMTSDKLLYNRRQPVKLTLTAKSGGVPTEANLSVSVIDEKKVPVEDDAENGILSNLLLTSDIKGYIEKPGYYMAKNDEPTNADLDVLMMTQGYRKFSFRDVLANRNPKVTVMPEDGISVTGTLRNRTGLPVFKGNVRLLVPERNIAMQALTNSDGQFRFSNIMVGDSLKATVTAKDNPNPNTLMVMVDQVMSPAITRINTLPDEKMNIDSAMRPYLDNNKRIYANSRQLSEVTIKASNTPKQLGHFSHPSLTGLNPVPNHIVDGSRFQKCPSFISCLQSMALGLTWVDQTLYLTRAFSTGNKRPMDAYVDGLQIDMSYLATMSGDDVENVEVFFNDGTSGINQRNGTLGIIVINKKKKPKGQKISLAELQKMFPQPYQTLIDPHGYSENKEFYSPKYDVTKPATGGADLRTTIYWNPKVTTDKATGATTLNFFNSDGVGSYRAIVEGIDKDGNIGRYIYRYKVQ</sequence>
<gene>
    <name evidence="2" type="ORF">IRJ16_02000</name>
</gene>
<accession>A0A929KUH4</accession>
<keyword evidence="2" id="KW-0645">Protease</keyword>
<dbReference type="GO" id="GO:0004180">
    <property type="term" value="F:carboxypeptidase activity"/>
    <property type="evidence" value="ECO:0007669"/>
    <property type="project" value="UniProtKB-KW"/>
</dbReference>
<evidence type="ECO:0000313" key="3">
    <source>
        <dbReference type="Proteomes" id="UP000622475"/>
    </source>
</evidence>
<dbReference type="AlphaFoldDB" id="A0A929KUH4"/>
<dbReference type="RefSeq" id="WP_194109838.1">
    <property type="nucleotide sequence ID" value="NZ_JADFFL010000001.1"/>
</dbReference>
<dbReference type="EMBL" id="JADFFL010000001">
    <property type="protein sequence ID" value="MBE9660643.1"/>
    <property type="molecule type" value="Genomic_DNA"/>
</dbReference>
<keyword evidence="2" id="KW-0121">Carboxypeptidase</keyword>
<feature type="signal peptide" evidence="1">
    <location>
        <begin position="1"/>
        <end position="22"/>
    </location>
</feature>
<organism evidence="2 3">
    <name type="scientific">Mucilaginibacter myungsuensis</name>
    <dbReference type="NCBI Taxonomy" id="649104"/>
    <lineage>
        <taxon>Bacteria</taxon>
        <taxon>Pseudomonadati</taxon>
        <taxon>Bacteroidota</taxon>
        <taxon>Sphingobacteriia</taxon>
        <taxon>Sphingobacteriales</taxon>
        <taxon>Sphingobacteriaceae</taxon>
        <taxon>Mucilaginibacter</taxon>
    </lineage>
</organism>
<comment type="caution">
    <text evidence="2">The sequence shown here is derived from an EMBL/GenBank/DDBJ whole genome shotgun (WGS) entry which is preliminary data.</text>
</comment>
<protein>
    <submittedName>
        <fullName evidence="2">Carboxypeptidase regulatory-like domain-containing protein</fullName>
    </submittedName>
</protein>
<reference evidence="2" key="1">
    <citation type="submission" date="2020-10" db="EMBL/GenBank/DDBJ databases">
        <title>Mucilaginibacter mali sp. nov., isolated from rhizosphere soil of apple orchard.</title>
        <authorList>
            <person name="Lee J.-S."/>
            <person name="Kim H.S."/>
            <person name="Kim J.-S."/>
        </authorList>
    </citation>
    <scope>NUCLEOTIDE SEQUENCE</scope>
    <source>
        <strain evidence="2">KCTC 22746</strain>
    </source>
</reference>
<keyword evidence="2" id="KW-0378">Hydrolase</keyword>